<proteinExistence type="predicted"/>
<keyword evidence="8" id="KW-1185">Reference proteome</keyword>
<evidence type="ECO:0000256" key="1">
    <source>
        <dbReference type="ARBA" id="ARBA00004651"/>
    </source>
</evidence>
<evidence type="ECO:0000256" key="4">
    <source>
        <dbReference type="ARBA" id="ARBA00022989"/>
    </source>
</evidence>
<comment type="caution">
    <text evidence="7">The sequence shown here is derived from an EMBL/GenBank/DDBJ whole genome shotgun (WGS) entry which is preliminary data.</text>
</comment>
<feature type="transmembrane region" description="Helical" evidence="6">
    <location>
        <begin position="115"/>
        <end position="132"/>
    </location>
</feature>
<keyword evidence="2" id="KW-1003">Cell membrane</keyword>
<dbReference type="InterPro" id="IPR050833">
    <property type="entry name" value="Poly_Biosynth_Transport"/>
</dbReference>
<keyword evidence="5 6" id="KW-0472">Membrane</keyword>
<dbReference type="Proteomes" id="UP000805614">
    <property type="component" value="Unassembled WGS sequence"/>
</dbReference>
<evidence type="ECO:0000256" key="5">
    <source>
        <dbReference type="ARBA" id="ARBA00023136"/>
    </source>
</evidence>
<feature type="transmembrane region" description="Helical" evidence="6">
    <location>
        <begin position="171"/>
        <end position="193"/>
    </location>
</feature>
<evidence type="ECO:0000313" key="7">
    <source>
        <dbReference type="EMBL" id="MBC6464929.1"/>
    </source>
</evidence>
<dbReference type="RefSeq" id="WP_187241887.1">
    <property type="nucleotide sequence ID" value="NZ_BAAAOK010000008.1"/>
</dbReference>
<feature type="transmembrane region" description="Helical" evidence="6">
    <location>
        <begin position="351"/>
        <end position="369"/>
    </location>
</feature>
<keyword evidence="3 6" id="KW-0812">Transmembrane</keyword>
<dbReference type="PANTHER" id="PTHR30250:SF11">
    <property type="entry name" value="O-ANTIGEN TRANSPORTER-RELATED"/>
    <property type="match status" value="1"/>
</dbReference>
<feature type="transmembrane region" description="Helical" evidence="6">
    <location>
        <begin position="144"/>
        <end position="165"/>
    </location>
</feature>
<organism evidence="7 8">
    <name type="scientific">Actinomadura alba</name>
    <dbReference type="NCBI Taxonomy" id="406431"/>
    <lineage>
        <taxon>Bacteria</taxon>
        <taxon>Bacillati</taxon>
        <taxon>Actinomycetota</taxon>
        <taxon>Actinomycetes</taxon>
        <taxon>Streptosporangiales</taxon>
        <taxon>Thermomonosporaceae</taxon>
        <taxon>Actinomadura</taxon>
    </lineage>
</organism>
<feature type="transmembrane region" description="Helical" evidence="6">
    <location>
        <begin position="81"/>
        <end position="103"/>
    </location>
</feature>
<evidence type="ECO:0000313" key="8">
    <source>
        <dbReference type="Proteomes" id="UP000805614"/>
    </source>
</evidence>
<dbReference type="InterPro" id="IPR002797">
    <property type="entry name" value="Polysacc_synth"/>
</dbReference>
<accession>A0ABR7LJA2</accession>
<name>A0ABR7LJA2_9ACTN</name>
<evidence type="ECO:0000256" key="3">
    <source>
        <dbReference type="ARBA" id="ARBA00022692"/>
    </source>
</evidence>
<sequence>MVNSAARQVAHSITTRVTMLLVGATVSVAIARGLGPEGRGAYFVLVTIAITAISLGHLSVEQAQVCLWTRPEARAALAANSVVLGTLVGVLSALATVVVTSALGPDVVPVPSHGLLAVALLGIPLSMTVLYVNNILVLRSRIEWVNWSGLCAGAVHCVVLLSLAATGRLSLTWVVVMWVVSLGLPLAILIPVVRPRLRCRDLSLARRELGMGLRYHTGLVSLFLLFRVDILMLNAMMTHVAVGLYSLAATLIELTRVAVDSIAQVALPRQMEGDQGSAAAFTARTARLTLLFAVASVGLMCLAAPILIPVVYGTAFAGSVAPLLGLAPGLVVLGATRTVAAFLLRLDRPMLMSAISVTALVVNVVLNLALIPAYGIVGCAVASSIGYGVLGGLQVAWFLRATGLPPRALLPGRGEIRYLVAVSARSAAAVTARVRSRGQRDLAGDDR</sequence>
<feature type="transmembrane region" description="Helical" evidence="6">
    <location>
        <begin position="320"/>
        <end position="344"/>
    </location>
</feature>
<dbReference type="PANTHER" id="PTHR30250">
    <property type="entry name" value="PST FAMILY PREDICTED COLANIC ACID TRANSPORTER"/>
    <property type="match status" value="1"/>
</dbReference>
<dbReference type="EMBL" id="JABVEC010000002">
    <property type="protein sequence ID" value="MBC6464929.1"/>
    <property type="molecule type" value="Genomic_DNA"/>
</dbReference>
<feature type="transmembrane region" description="Helical" evidence="6">
    <location>
        <begin position="288"/>
        <end position="308"/>
    </location>
</feature>
<feature type="transmembrane region" description="Helical" evidence="6">
    <location>
        <begin position="375"/>
        <end position="399"/>
    </location>
</feature>
<protein>
    <submittedName>
        <fullName evidence="7">Polysaccharide biosynthesis C-terminal domain-containing protein</fullName>
    </submittedName>
</protein>
<reference evidence="7 8" key="1">
    <citation type="submission" date="2020-06" db="EMBL/GenBank/DDBJ databases">
        <title>Actinomadura xiongansis sp. nov., isolated from soil of Baiyangdian.</title>
        <authorList>
            <person name="Zhang X."/>
        </authorList>
    </citation>
    <scope>NUCLEOTIDE SEQUENCE [LARGE SCALE GENOMIC DNA]</scope>
    <source>
        <strain evidence="7 8">HBUM206468</strain>
    </source>
</reference>
<comment type="subcellular location">
    <subcellularLocation>
        <location evidence="1">Cell membrane</location>
        <topology evidence="1">Multi-pass membrane protein</topology>
    </subcellularLocation>
</comment>
<evidence type="ECO:0000256" key="6">
    <source>
        <dbReference type="SAM" id="Phobius"/>
    </source>
</evidence>
<dbReference type="Pfam" id="PF01943">
    <property type="entry name" value="Polysacc_synt"/>
    <property type="match status" value="1"/>
</dbReference>
<feature type="transmembrane region" description="Helical" evidence="6">
    <location>
        <begin position="17"/>
        <end position="35"/>
    </location>
</feature>
<evidence type="ECO:0000256" key="2">
    <source>
        <dbReference type="ARBA" id="ARBA00022475"/>
    </source>
</evidence>
<gene>
    <name evidence="7" type="ORF">HKK74_05375</name>
</gene>
<keyword evidence="4 6" id="KW-1133">Transmembrane helix</keyword>
<feature type="transmembrane region" description="Helical" evidence="6">
    <location>
        <begin position="41"/>
        <end position="60"/>
    </location>
</feature>